<dbReference type="OMA" id="RDEIRYP"/>
<dbReference type="OrthoDB" id="5919196at2759"/>
<dbReference type="Proteomes" id="UP000821853">
    <property type="component" value="Chromosome 1"/>
</dbReference>
<comment type="caution">
    <text evidence="1">The sequence shown here is derived from an EMBL/GenBank/DDBJ whole genome shotgun (WGS) entry which is preliminary data.</text>
</comment>
<protein>
    <submittedName>
        <fullName evidence="1">Uncharacterized protein</fullName>
    </submittedName>
</protein>
<proteinExistence type="predicted"/>
<dbReference type="InterPro" id="IPR008042">
    <property type="entry name" value="Retrotrans_Pao"/>
</dbReference>
<organism evidence="1 2">
    <name type="scientific">Haemaphysalis longicornis</name>
    <name type="common">Bush tick</name>
    <dbReference type="NCBI Taxonomy" id="44386"/>
    <lineage>
        <taxon>Eukaryota</taxon>
        <taxon>Metazoa</taxon>
        <taxon>Ecdysozoa</taxon>
        <taxon>Arthropoda</taxon>
        <taxon>Chelicerata</taxon>
        <taxon>Arachnida</taxon>
        <taxon>Acari</taxon>
        <taxon>Parasitiformes</taxon>
        <taxon>Ixodida</taxon>
        <taxon>Ixodoidea</taxon>
        <taxon>Ixodidae</taxon>
        <taxon>Haemaphysalinae</taxon>
        <taxon>Haemaphysalis</taxon>
    </lineage>
</organism>
<dbReference type="VEuPathDB" id="VectorBase:HLOH_054502"/>
<dbReference type="AlphaFoldDB" id="A0A9J6FCT8"/>
<dbReference type="EMBL" id="JABSTR010000001">
    <property type="protein sequence ID" value="KAH9359932.1"/>
    <property type="molecule type" value="Genomic_DNA"/>
</dbReference>
<accession>A0A9J6FCT8</accession>
<sequence length="205" mass="23590">MFWKLRVAPIRKLTVPKLELMGSIVAARMGEYLNRKVFYGTTTIWYWMDSSISLGWITGNKKLEPFVGNRISEIRRTSDPSQWRHCPGSNNPSDLTTRGCSAEELLGNQRWWKCPDWLRLSPNAWPEDILSVHPDYSMPNPAHVVLTGCTRSIEADIVGFHKFSDLHKLIRVIAWVLRFCFKSGERPKGPLTTRELQGFDKTRAT</sequence>
<reference evidence="1 2" key="1">
    <citation type="journal article" date="2020" name="Cell">
        <title>Large-Scale Comparative Analyses of Tick Genomes Elucidate Their Genetic Diversity and Vector Capacities.</title>
        <authorList>
            <consortium name="Tick Genome and Microbiome Consortium (TIGMIC)"/>
            <person name="Jia N."/>
            <person name="Wang J."/>
            <person name="Shi W."/>
            <person name="Du L."/>
            <person name="Sun Y."/>
            <person name="Zhan W."/>
            <person name="Jiang J.F."/>
            <person name="Wang Q."/>
            <person name="Zhang B."/>
            <person name="Ji P."/>
            <person name="Bell-Sakyi L."/>
            <person name="Cui X.M."/>
            <person name="Yuan T.T."/>
            <person name="Jiang B.G."/>
            <person name="Yang W.F."/>
            <person name="Lam T.T."/>
            <person name="Chang Q.C."/>
            <person name="Ding S.J."/>
            <person name="Wang X.J."/>
            <person name="Zhu J.G."/>
            <person name="Ruan X.D."/>
            <person name="Zhao L."/>
            <person name="Wei J.T."/>
            <person name="Ye R.Z."/>
            <person name="Que T.C."/>
            <person name="Du C.H."/>
            <person name="Zhou Y.H."/>
            <person name="Cheng J.X."/>
            <person name="Dai P.F."/>
            <person name="Guo W.B."/>
            <person name="Han X.H."/>
            <person name="Huang E.J."/>
            <person name="Li L.F."/>
            <person name="Wei W."/>
            <person name="Gao Y.C."/>
            <person name="Liu J.Z."/>
            <person name="Shao H.Z."/>
            <person name="Wang X."/>
            <person name="Wang C.C."/>
            <person name="Yang T.C."/>
            <person name="Huo Q.B."/>
            <person name="Li W."/>
            <person name="Chen H.Y."/>
            <person name="Chen S.E."/>
            <person name="Zhou L.G."/>
            <person name="Ni X.B."/>
            <person name="Tian J.H."/>
            <person name="Sheng Y."/>
            <person name="Liu T."/>
            <person name="Pan Y.S."/>
            <person name="Xia L.Y."/>
            <person name="Li J."/>
            <person name="Zhao F."/>
            <person name="Cao W.C."/>
        </authorList>
    </citation>
    <scope>NUCLEOTIDE SEQUENCE [LARGE SCALE GENOMIC DNA]</scope>
    <source>
        <strain evidence="1">HaeL-2018</strain>
    </source>
</reference>
<evidence type="ECO:0000313" key="2">
    <source>
        <dbReference type="Proteomes" id="UP000821853"/>
    </source>
</evidence>
<dbReference type="Pfam" id="PF05380">
    <property type="entry name" value="Peptidase_A17"/>
    <property type="match status" value="1"/>
</dbReference>
<keyword evidence="2" id="KW-1185">Reference proteome</keyword>
<name>A0A9J6FCT8_HAELO</name>
<gene>
    <name evidence="1" type="ORF">HPB48_019285</name>
</gene>
<dbReference type="PANTHER" id="PTHR47331">
    <property type="entry name" value="PHD-TYPE DOMAIN-CONTAINING PROTEIN"/>
    <property type="match status" value="1"/>
</dbReference>
<evidence type="ECO:0000313" key="1">
    <source>
        <dbReference type="EMBL" id="KAH9359932.1"/>
    </source>
</evidence>